<protein>
    <submittedName>
        <fullName evidence="4">Uncharacterized protein</fullName>
    </submittedName>
</protein>
<dbReference type="EMBL" id="MU857642">
    <property type="protein sequence ID" value="KAK4248110.1"/>
    <property type="molecule type" value="Genomic_DNA"/>
</dbReference>
<feature type="signal peptide" evidence="3">
    <location>
        <begin position="1"/>
        <end position="17"/>
    </location>
</feature>
<organism evidence="4 5">
    <name type="scientific">Corynascus novoguineensis</name>
    <dbReference type="NCBI Taxonomy" id="1126955"/>
    <lineage>
        <taxon>Eukaryota</taxon>
        <taxon>Fungi</taxon>
        <taxon>Dikarya</taxon>
        <taxon>Ascomycota</taxon>
        <taxon>Pezizomycotina</taxon>
        <taxon>Sordariomycetes</taxon>
        <taxon>Sordariomycetidae</taxon>
        <taxon>Sordariales</taxon>
        <taxon>Chaetomiaceae</taxon>
        <taxon>Corynascus</taxon>
    </lineage>
</organism>
<name>A0AAN7CUD6_9PEZI</name>
<feature type="transmembrane region" description="Helical" evidence="2">
    <location>
        <begin position="292"/>
        <end position="313"/>
    </location>
</feature>
<feature type="region of interest" description="Disordered" evidence="1">
    <location>
        <begin position="255"/>
        <end position="282"/>
    </location>
</feature>
<sequence length="314" mass="32240">MARRLFAALALAHSATALLGGFVDVLVQVDEFRIPANLFDGTLHAAGSDDSDDSDDGYDACETANAAISACYYADYLDPAVAAADVDRCVCCDGTTGASAVYSSCASWALGRDTDGATSIYSVASQIYSVCASRIDCRATGPARTISVEPFTSSIDLPPACSSLGSIYGSCAANPSFYTAANTDVAACFCPEEDGKINKSFQSYASACAPFARSSFPSDYSIITRLQTFCDAYQPVTDAESLVFSTVGTRTGPGFGLPSITPSASNALPTSGESSESAETASSSTGAAARGLAVPGFMTGLIALATLLLFSIIF</sequence>
<evidence type="ECO:0000313" key="5">
    <source>
        <dbReference type="Proteomes" id="UP001303647"/>
    </source>
</evidence>
<keyword evidence="2" id="KW-0812">Transmembrane</keyword>
<evidence type="ECO:0000256" key="3">
    <source>
        <dbReference type="SAM" id="SignalP"/>
    </source>
</evidence>
<accession>A0AAN7CUD6</accession>
<keyword evidence="3" id="KW-0732">Signal</keyword>
<proteinExistence type="predicted"/>
<gene>
    <name evidence="4" type="ORF">C7999DRAFT_31423</name>
</gene>
<feature type="compositionally biased region" description="Polar residues" evidence="1">
    <location>
        <begin position="260"/>
        <end position="269"/>
    </location>
</feature>
<dbReference type="AlphaFoldDB" id="A0AAN7CUD6"/>
<keyword evidence="5" id="KW-1185">Reference proteome</keyword>
<evidence type="ECO:0000256" key="2">
    <source>
        <dbReference type="SAM" id="Phobius"/>
    </source>
</evidence>
<evidence type="ECO:0000256" key="1">
    <source>
        <dbReference type="SAM" id="MobiDB-lite"/>
    </source>
</evidence>
<feature type="compositionally biased region" description="Low complexity" evidence="1">
    <location>
        <begin position="270"/>
        <end position="282"/>
    </location>
</feature>
<keyword evidence="2" id="KW-1133">Transmembrane helix</keyword>
<comment type="caution">
    <text evidence="4">The sequence shown here is derived from an EMBL/GenBank/DDBJ whole genome shotgun (WGS) entry which is preliminary data.</text>
</comment>
<evidence type="ECO:0000313" key="4">
    <source>
        <dbReference type="EMBL" id="KAK4248110.1"/>
    </source>
</evidence>
<dbReference type="Proteomes" id="UP001303647">
    <property type="component" value="Unassembled WGS sequence"/>
</dbReference>
<feature type="chain" id="PRO_5042945325" evidence="3">
    <location>
        <begin position="18"/>
        <end position="314"/>
    </location>
</feature>
<reference evidence="4" key="2">
    <citation type="submission" date="2023-05" db="EMBL/GenBank/DDBJ databases">
        <authorList>
            <consortium name="Lawrence Berkeley National Laboratory"/>
            <person name="Steindorff A."/>
            <person name="Hensen N."/>
            <person name="Bonometti L."/>
            <person name="Westerberg I."/>
            <person name="Brannstrom I.O."/>
            <person name="Guillou S."/>
            <person name="Cros-Aarteil S."/>
            <person name="Calhoun S."/>
            <person name="Haridas S."/>
            <person name="Kuo A."/>
            <person name="Mondo S."/>
            <person name="Pangilinan J."/>
            <person name="Riley R."/>
            <person name="Labutti K."/>
            <person name="Andreopoulos B."/>
            <person name="Lipzen A."/>
            <person name="Chen C."/>
            <person name="Yanf M."/>
            <person name="Daum C."/>
            <person name="Ng V."/>
            <person name="Clum A."/>
            <person name="Ohm R."/>
            <person name="Martin F."/>
            <person name="Silar P."/>
            <person name="Natvig D."/>
            <person name="Lalanne C."/>
            <person name="Gautier V."/>
            <person name="Ament-Velasquez S.L."/>
            <person name="Kruys A."/>
            <person name="Hutchinson M.I."/>
            <person name="Powell A.J."/>
            <person name="Barry K."/>
            <person name="Miller A.N."/>
            <person name="Grigoriev I.V."/>
            <person name="Debuchy R."/>
            <person name="Gladieux P."/>
            <person name="Thoren M.H."/>
            <person name="Johannesson H."/>
        </authorList>
    </citation>
    <scope>NUCLEOTIDE SEQUENCE</scope>
    <source>
        <strain evidence="4">CBS 359.72</strain>
    </source>
</reference>
<keyword evidence="2" id="KW-0472">Membrane</keyword>
<reference evidence="4" key="1">
    <citation type="journal article" date="2023" name="Mol. Phylogenet. Evol.">
        <title>Genome-scale phylogeny and comparative genomics of the fungal order Sordariales.</title>
        <authorList>
            <person name="Hensen N."/>
            <person name="Bonometti L."/>
            <person name="Westerberg I."/>
            <person name="Brannstrom I.O."/>
            <person name="Guillou S."/>
            <person name="Cros-Aarteil S."/>
            <person name="Calhoun S."/>
            <person name="Haridas S."/>
            <person name="Kuo A."/>
            <person name="Mondo S."/>
            <person name="Pangilinan J."/>
            <person name="Riley R."/>
            <person name="LaButti K."/>
            <person name="Andreopoulos B."/>
            <person name="Lipzen A."/>
            <person name="Chen C."/>
            <person name="Yan M."/>
            <person name="Daum C."/>
            <person name="Ng V."/>
            <person name="Clum A."/>
            <person name="Steindorff A."/>
            <person name="Ohm R.A."/>
            <person name="Martin F."/>
            <person name="Silar P."/>
            <person name="Natvig D.O."/>
            <person name="Lalanne C."/>
            <person name="Gautier V."/>
            <person name="Ament-Velasquez S.L."/>
            <person name="Kruys A."/>
            <person name="Hutchinson M.I."/>
            <person name="Powell A.J."/>
            <person name="Barry K."/>
            <person name="Miller A.N."/>
            <person name="Grigoriev I.V."/>
            <person name="Debuchy R."/>
            <person name="Gladieux P."/>
            <person name="Hiltunen Thoren M."/>
            <person name="Johannesson H."/>
        </authorList>
    </citation>
    <scope>NUCLEOTIDE SEQUENCE</scope>
    <source>
        <strain evidence="4">CBS 359.72</strain>
    </source>
</reference>